<dbReference type="Proteomes" id="UP000251576">
    <property type="component" value="Unassembled WGS sequence"/>
</dbReference>
<sequence>MLLWAWLVGLTALVLVALQITGELAGQSQLDSSVQRLQALESRVGEIVQANRALQERPAPATATALQEVHQSLKSRADSLDQALVTLASQEDLVALRADLEQIKSRQTTARSSTVASKPHPVQQAAVKPAEAPMPFRVIGSELRAGQRTVSVAPAGGALSASQIQVLLPGESIGHWRLQDIDRNTAVFRAGEQIRRVAIP</sequence>
<protein>
    <submittedName>
        <fullName evidence="1">Uncharacterized protein</fullName>
    </submittedName>
</protein>
<proteinExistence type="predicted"/>
<accession>A0A330GI51</accession>
<name>A0A330GI51_ENTCL</name>
<dbReference type="AlphaFoldDB" id="A0A330GI51"/>
<gene>
    <name evidence="1" type="ORF">DP202_06765</name>
</gene>
<dbReference type="EMBL" id="QMDH01000009">
    <property type="protein sequence ID" value="RAZ70557.1"/>
    <property type="molecule type" value="Genomic_DNA"/>
</dbReference>
<evidence type="ECO:0000313" key="1">
    <source>
        <dbReference type="EMBL" id="RAZ70557.1"/>
    </source>
</evidence>
<comment type="caution">
    <text evidence="1">The sequence shown here is derived from an EMBL/GenBank/DDBJ whole genome shotgun (WGS) entry which is preliminary data.</text>
</comment>
<organism evidence="1 2">
    <name type="scientific">Enterobacter cloacae</name>
    <dbReference type="NCBI Taxonomy" id="550"/>
    <lineage>
        <taxon>Bacteria</taxon>
        <taxon>Pseudomonadati</taxon>
        <taxon>Pseudomonadota</taxon>
        <taxon>Gammaproteobacteria</taxon>
        <taxon>Enterobacterales</taxon>
        <taxon>Enterobacteriaceae</taxon>
        <taxon>Enterobacter</taxon>
        <taxon>Enterobacter cloacae complex</taxon>
    </lineage>
</organism>
<reference evidence="1 2" key="1">
    <citation type="submission" date="2018-06" db="EMBL/GenBank/DDBJ databases">
        <title>ACT-28, a chromosomally-encoded AmpC with carbapenemase activity from Enterobacter kobei.</title>
        <authorList>
            <person name="Jousset A.B."/>
            <person name="Oueslati S."/>
            <person name="Bernabeu S."/>
            <person name="Takissian J."/>
            <person name="Creton E."/>
            <person name="Vogel A."/>
            <person name="Cotellon G."/>
            <person name="Bonnin R.A."/>
            <person name="Dortet L."/>
            <person name="Naas T."/>
        </authorList>
    </citation>
    <scope>NUCLEOTIDE SEQUENCE [LARGE SCALE GENOMIC DNA]</scope>
    <source>
        <strain evidence="1 2">99B3</strain>
    </source>
</reference>
<evidence type="ECO:0000313" key="2">
    <source>
        <dbReference type="Proteomes" id="UP000251576"/>
    </source>
</evidence>